<proteinExistence type="predicted"/>
<protein>
    <submittedName>
        <fullName evidence="3">TRAP dicarboxylate transporter, DctP subunit</fullName>
    </submittedName>
</protein>
<keyword evidence="4" id="KW-1185">Reference proteome</keyword>
<dbReference type="PANTHER" id="PTHR33376:SF18">
    <property type="entry name" value="2,3-DIKETO-L-GULONATE-BINDING PERIPLASMIC PROTEIN YIAO"/>
    <property type="match status" value="1"/>
</dbReference>
<dbReference type="AlphaFoldDB" id="A0A081C489"/>
<dbReference type="EMBL" id="DF820470">
    <property type="protein sequence ID" value="GAK59394.1"/>
    <property type="molecule type" value="Genomic_DNA"/>
</dbReference>
<dbReference type="CDD" id="cd13677">
    <property type="entry name" value="PBP2_TRAP_SBP_like_6"/>
    <property type="match status" value="1"/>
</dbReference>
<evidence type="ECO:0000256" key="1">
    <source>
        <dbReference type="ARBA" id="ARBA00022729"/>
    </source>
</evidence>
<dbReference type="InterPro" id="IPR018389">
    <property type="entry name" value="DctP_fam"/>
</dbReference>
<reference evidence="3" key="1">
    <citation type="journal article" date="2015" name="PeerJ">
        <title>First genomic representation of candidate bacterial phylum KSB3 points to enhanced environmental sensing as a trigger of wastewater bulking.</title>
        <authorList>
            <person name="Sekiguchi Y."/>
            <person name="Ohashi A."/>
            <person name="Parks D.H."/>
            <person name="Yamauchi T."/>
            <person name="Tyson G.W."/>
            <person name="Hugenholtz P."/>
        </authorList>
    </citation>
    <scope>NUCLEOTIDE SEQUENCE [LARGE SCALE GENOMIC DNA]</scope>
</reference>
<dbReference type="GO" id="GO:0055085">
    <property type="term" value="P:transmembrane transport"/>
    <property type="evidence" value="ECO:0007669"/>
    <property type="project" value="InterPro"/>
</dbReference>
<dbReference type="eggNOG" id="COG1638">
    <property type="taxonomic scope" value="Bacteria"/>
</dbReference>
<dbReference type="STRING" id="1499967.U27_06378"/>
<dbReference type="GO" id="GO:0030288">
    <property type="term" value="C:outer membrane-bounded periplasmic space"/>
    <property type="evidence" value="ECO:0007669"/>
    <property type="project" value="InterPro"/>
</dbReference>
<dbReference type="PANTHER" id="PTHR33376">
    <property type="match status" value="1"/>
</dbReference>
<sequence length="347" mass="37850">MLKKMCVLLLIMAFILMGAHALYAAPKVIKLAHLNPQTPFDVGTAAIAAVFKSELEARTGGQITVEIYPSGTLGNERETMEQVKAGITQSYIASVGGVAPFYPLIDITSLPFAYSSYEVGCALYDGPFGEEFAEDIRQKTGMYVLGFIPQGFFQFTNSQRPIKSPADLKGLKMRTMNNPLHMEFMNSLGAAATPVAWAEIYTALQTGVVDGQHNPITVITLGKLDEVQKYMTLSNHMPGLYVWVINDGWFNALTPEEKTAVQGAADVAVIAGRGIDRLVTATEKGLPTLAKSMEIYTPTAEEMQQFRDIAIPAAKAFFAQTLGEDGTKWVEKYLAAIEAVQQELSME</sequence>
<organism evidence="3">
    <name type="scientific">Vecturithrix granuli</name>
    <dbReference type="NCBI Taxonomy" id="1499967"/>
    <lineage>
        <taxon>Bacteria</taxon>
        <taxon>Candidatus Moduliflexota</taxon>
        <taxon>Candidatus Vecturitrichia</taxon>
        <taxon>Candidatus Vecturitrichales</taxon>
        <taxon>Candidatus Vecturitrichaceae</taxon>
        <taxon>Candidatus Vecturithrix</taxon>
    </lineage>
</organism>
<dbReference type="GO" id="GO:0030246">
    <property type="term" value="F:carbohydrate binding"/>
    <property type="evidence" value="ECO:0007669"/>
    <property type="project" value="TreeGrafter"/>
</dbReference>
<dbReference type="PIRSF" id="PIRSF006470">
    <property type="entry name" value="DctB"/>
    <property type="match status" value="1"/>
</dbReference>
<dbReference type="Proteomes" id="UP000030661">
    <property type="component" value="Unassembled WGS sequence"/>
</dbReference>
<evidence type="ECO:0000313" key="3">
    <source>
        <dbReference type="EMBL" id="GAK59394.1"/>
    </source>
</evidence>
<name>A0A081C489_VECG1</name>
<feature type="chain" id="PRO_5001755582" evidence="2">
    <location>
        <begin position="25"/>
        <end position="347"/>
    </location>
</feature>
<keyword evidence="1 2" id="KW-0732">Signal</keyword>
<dbReference type="NCBIfam" id="NF037995">
    <property type="entry name" value="TRAP_S1"/>
    <property type="match status" value="1"/>
</dbReference>
<dbReference type="HOGENOM" id="CLU_036176_1_0_0"/>
<accession>A0A081C489</accession>
<feature type="signal peptide" evidence="2">
    <location>
        <begin position="1"/>
        <end position="24"/>
    </location>
</feature>
<dbReference type="Pfam" id="PF03480">
    <property type="entry name" value="DctP"/>
    <property type="match status" value="1"/>
</dbReference>
<dbReference type="InterPro" id="IPR038404">
    <property type="entry name" value="TRAP_DctP_sf"/>
</dbReference>
<dbReference type="Gene3D" id="3.40.190.170">
    <property type="entry name" value="Bacterial extracellular solute-binding protein, family 7"/>
    <property type="match status" value="1"/>
</dbReference>
<dbReference type="NCBIfam" id="TIGR00787">
    <property type="entry name" value="dctP"/>
    <property type="match status" value="1"/>
</dbReference>
<evidence type="ECO:0000256" key="2">
    <source>
        <dbReference type="SAM" id="SignalP"/>
    </source>
</evidence>
<dbReference type="InterPro" id="IPR004682">
    <property type="entry name" value="TRAP_DctP"/>
</dbReference>
<evidence type="ECO:0000313" key="4">
    <source>
        <dbReference type="Proteomes" id="UP000030661"/>
    </source>
</evidence>
<gene>
    <name evidence="3" type="ORF">U27_06378</name>
</gene>